<comment type="caution">
    <text evidence="2">Lacks conserved residue(s) required for the propagation of feature annotation.</text>
</comment>
<dbReference type="InterPro" id="IPR029045">
    <property type="entry name" value="ClpP/crotonase-like_dom_sf"/>
</dbReference>
<organism evidence="4">
    <name type="scientific">Glaucocystis sp. BBH</name>
    <dbReference type="NCBI Taxonomy" id="2023628"/>
    <lineage>
        <taxon>Eukaryota</taxon>
        <taxon>Glaucocystophyceae</taxon>
        <taxon>Glaucocystales</taxon>
        <taxon>Glaucocystaceae</taxon>
        <taxon>Glaucocystis</taxon>
    </lineage>
</organism>
<dbReference type="GO" id="GO:0051117">
    <property type="term" value="F:ATPase binding"/>
    <property type="evidence" value="ECO:0007669"/>
    <property type="project" value="TreeGrafter"/>
</dbReference>
<proteinExistence type="inferred from homology"/>
<dbReference type="GO" id="GO:0004176">
    <property type="term" value="F:ATP-dependent peptidase activity"/>
    <property type="evidence" value="ECO:0007669"/>
    <property type="project" value="InterPro"/>
</dbReference>
<comment type="function">
    <text evidence="2">Cleaves peptides in various proteins in a process that requires ATP hydrolysis. Has a chymotrypsin-like activity. Plays a major role in the degradation of misfolded proteins.</text>
</comment>
<geneLocation type="plastid" evidence="4"/>
<dbReference type="Gene3D" id="3.90.226.10">
    <property type="entry name" value="2-enoyl-CoA Hydratase, Chain A, domain 1"/>
    <property type="match status" value="1"/>
</dbReference>
<keyword evidence="2" id="KW-0720">Serine protease</keyword>
<dbReference type="InterPro" id="IPR001907">
    <property type="entry name" value="ClpP"/>
</dbReference>
<comment type="similarity">
    <text evidence="1 2 3">Belongs to the peptidase S14 family.</text>
</comment>
<dbReference type="HAMAP" id="MF_00444">
    <property type="entry name" value="ClpP"/>
    <property type="match status" value="1"/>
</dbReference>
<dbReference type="EMBL" id="MF167424">
    <property type="protein sequence ID" value="ASQ39847.1"/>
    <property type="molecule type" value="Genomic_DNA"/>
</dbReference>
<dbReference type="AlphaFoldDB" id="A0A3G1IUZ1"/>
<dbReference type="GO" id="GO:0006515">
    <property type="term" value="P:protein quality control for misfolded or incompletely synthesized proteins"/>
    <property type="evidence" value="ECO:0007669"/>
    <property type="project" value="TreeGrafter"/>
</dbReference>
<dbReference type="GO" id="GO:0009368">
    <property type="term" value="C:endopeptidase Clp complex"/>
    <property type="evidence" value="ECO:0007669"/>
    <property type="project" value="TreeGrafter"/>
</dbReference>
<name>A0A3G1IUZ1_9EUKA</name>
<accession>A0A3G1IUZ1</accession>
<sequence>MGREFFKGNLAYEQTSKPIDKEVAYSYLFNERIIFLMDEIEDDLADSIVTQLLILDLNDLNQDKQCKDIQLFINSPGGSVCSGLAIYDVIQNIRADVSTFCLGWSAGIAAVLLAAGSKGKRACTPYAKIWLHQPMGGFGMTGLYQFSDMDLHLKEFLHYKTLFKEILSFHTGQEMKKVEADMDMDNYMSANEAIDYGLIDFIISKDQL</sequence>
<dbReference type="GO" id="GO:0005737">
    <property type="term" value="C:cytoplasm"/>
    <property type="evidence" value="ECO:0007669"/>
    <property type="project" value="UniProtKB-SubCell"/>
</dbReference>
<gene>
    <name evidence="2 4" type="primary">clpP</name>
</gene>
<dbReference type="PANTHER" id="PTHR10381:SF11">
    <property type="entry name" value="ATP-DEPENDENT CLP PROTEASE PROTEOLYTIC SUBUNIT, MITOCHONDRIAL"/>
    <property type="match status" value="1"/>
</dbReference>
<dbReference type="Pfam" id="PF00574">
    <property type="entry name" value="CLP_protease"/>
    <property type="match status" value="1"/>
</dbReference>
<comment type="catalytic activity">
    <reaction evidence="2">
        <text>Hydrolysis of proteins to small peptides in the presence of ATP and magnesium. alpha-casein is the usual test substrate. In the absence of ATP, only oligopeptides shorter than five residues are hydrolyzed (such as succinyl-Leu-Tyr-|-NHMec, and Leu-Tyr-Leu-|-Tyr-Trp, in which cleavage of the -Tyr-|-Leu- and -Tyr-|-Trp bonds also occurs).</text>
        <dbReference type="EC" id="3.4.21.92"/>
    </reaction>
</comment>
<keyword evidence="2 4" id="KW-0645">Protease</keyword>
<evidence type="ECO:0000313" key="4">
    <source>
        <dbReference type="EMBL" id="ASQ39848.1"/>
    </source>
</evidence>
<dbReference type="InterPro" id="IPR023562">
    <property type="entry name" value="ClpP/TepA"/>
</dbReference>
<dbReference type="EMBL" id="MF167424">
    <property type="protein sequence ID" value="ASQ39848.1"/>
    <property type="molecule type" value="Genomic_DNA"/>
</dbReference>
<reference evidence="4" key="1">
    <citation type="submission" date="2017-05" db="EMBL/GenBank/DDBJ databases">
        <title>Plastid comparative genomics reveals ancient divergence between Glaucophyte genera.</title>
        <authorList>
            <person name="Figueroa-Martinez F.J."/>
            <person name="Jackson C."/>
            <person name="Reyes-Prieto A."/>
        </authorList>
    </citation>
    <scope>NUCLEOTIDE SEQUENCE</scope>
    <source>
        <strain evidence="4">BBH</strain>
    </source>
</reference>
<dbReference type="CDD" id="cd07017">
    <property type="entry name" value="S14_ClpP_2"/>
    <property type="match status" value="1"/>
</dbReference>
<dbReference type="GO" id="GO:0004252">
    <property type="term" value="F:serine-type endopeptidase activity"/>
    <property type="evidence" value="ECO:0007669"/>
    <property type="project" value="UniProtKB-UniRule"/>
</dbReference>
<dbReference type="PANTHER" id="PTHR10381">
    <property type="entry name" value="ATP-DEPENDENT CLP PROTEASE PROTEOLYTIC SUBUNIT"/>
    <property type="match status" value="1"/>
</dbReference>
<keyword evidence="2" id="KW-0378">Hydrolase</keyword>
<evidence type="ECO:0000256" key="2">
    <source>
        <dbReference type="HAMAP-Rule" id="MF_00444"/>
    </source>
</evidence>
<feature type="active site" evidence="2">
    <location>
        <position position="132"/>
    </location>
</feature>
<comment type="subcellular location">
    <subcellularLocation>
        <location evidence="2">Cytoplasm</location>
    </subcellularLocation>
</comment>
<keyword evidence="4" id="KW-0934">Plastid</keyword>
<protein>
    <recommendedName>
        <fullName evidence="2 3">ATP-dependent Clp protease proteolytic subunit</fullName>
        <ecNumber evidence="2">3.4.21.92</ecNumber>
    </recommendedName>
    <alternativeName>
        <fullName evidence="2">Endopeptidase Clp</fullName>
    </alternativeName>
</protein>
<keyword evidence="2" id="KW-0963">Cytoplasm</keyword>
<dbReference type="SUPFAM" id="SSF52096">
    <property type="entry name" value="ClpP/crotonase"/>
    <property type="match status" value="1"/>
</dbReference>
<dbReference type="PRINTS" id="PR00127">
    <property type="entry name" value="CLPPROTEASEP"/>
</dbReference>
<dbReference type="EC" id="3.4.21.92" evidence="2"/>
<evidence type="ECO:0000256" key="3">
    <source>
        <dbReference type="RuleBase" id="RU003567"/>
    </source>
</evidence>
<evidence type="ECO:0000256" key="1">
    <source>
        <dbReference type="ARBA" id="ARBA00007039"/>
    </source>
</evidence>